<accession>A0A1Y2C9X6</accession>
<keyword evidence="2" id="KW-1185">Reference proteome</keyword>
<dbReference type="EMBL" id="MCGO01000024">
    <property type="protein sequence ID" value="ORY43829.1"/>
    <property type="molecule type" value="Genomic_DNA"/>
</dbReference>
<name>A0A1Y2C9X6_9FUNG</name>
<reference evidence="1 2" key="1">
    <citation type="submission" date="2016-07" db="EMBL/GenBank/DDBJ databases">
        <title>Pervasive Adenine N6-methylation of Active Genes in Fungi.</title>
        <authorList>
            <consortium name="DOE Joint Genome Institute"/>
            <person name="Mondo S.J."/>
            <person name="Dannebaum R.O."/>
            <person name="Kuo R.C."/>
            <person name="Labutti K."/>
            <person name="Haridas S."/>
            <person name="Kuo A."/>
            <person name="Salamov A."/>
            <person name="Ahrendt S.R."/>
            <person name="Lipzen A."/>
            <person name="Sullivan W."/>
            <person name="Andreopoulos W.B."/>
            <person name="Clum A."/>
            <person name="Lindquist E."/>
            <person name="Daum C."/>
            <person name="Ramamoorthy G.K."/>
            <person name="Gryganskyi A."/>
            <person name="Culley D."/>
            <person name="Magnuson J.K."/>
            <person name="James T.Y."/>
            <person name="O'Malley M.A."/>
            <person name="Stajich J.E."/>
            <person name="Spatafora J.W."/>
            <person name="Visel A."/>
            <person name="Grigoriev I.V."/>
        </authorList>
    </citation>
    <scope>NUCLEOTIDE SEQUENCE [LARGE SCALE GENOMIC DNA]</scope>
    <source>
        <strain evidence="1 2">JEL800</strain>
    </source>
</reference>
<sequence length="334" mass="38255">MAQRLYLSSFSNERTSVRSQTEEDVIEVRRAKYRENDAFRARLFDLTPKLDLGRNELYSLMKEAGMSLSIPHLTREDLLEDNFDDIEEECISVVLPIEAECDDLEVDDLQCEIEFEVNAMLALERITANDNIVVSEEPSHISPAFNILEYQDPFDVQPQPQQSLCRTEDPYHGFDLSEFCQDEKYPRFFTANLTETLSGKHINQVSVILGSDFRLFIKKRDRLDFIFPKFATKFATPAEFKFKFPARVTNQNTQYHKLYLAEPWMNDFLAAENIPTLSQQQAPQQHSNPLAASPVGLNGNCLAPIGWNASDDNLTTLGNKLKQDGYIDHNVVTI</sequence>
<dbReference type="AlphaFoldDB" id="A0A1Y2C9X6"/>
<proteinExistence type="predicted"/>
<evidence type="ECO:0000313" key="2">
    <source>
        <dbReference type="Proteomes" id="UP000193642"/>
    </source>
</evidence>
<comment type="caution">
    <text evidence="1">The sequence shown here is derived from an EMBL/GenBank/DDBJ whole genome shotgun (WGS) entry which is preliminary data.</text>
</comment>
<evidence type="ECO:0000313" key="1">
    <source>
        <dbReference type="EMBL" id="ORY43829.1"/>
    </source>
</evidence>
<dbReference type="OrthoDB" id="10287234at2759"/>
<dbReference type="Proteomes" id="UP000193642">
    <property type="component" value="Unassembled WGS sequence"/>
</dbReference>
<protein>
    <submittedName>
        <fullName evidence="1">Uncharacterized protein</fullName>
    </submittedName>
</protein>
<gene>
    <name evidence="1" type="ORF">BCR33DRAFT_738535</name>
</gene>
<organism evidence="1 2">
    <name type="scientific">Rhizoclosmatium globosum</name>
    <dbReference type="NCBI Taxonomy" id="329046"/>
    <lineage>
        <taxon>Eukaryota</taxon>
        <taxon>Fungi</taxon>
        <taxon>Fungi incertae sedis</taxon>
        <taxon>Chytridiomycota</taxon>
        <taxon>Chytridiomycota incertae sedis</taxon>
        <taxon>Chytridiomycetes</taxon>
        <taxon>Chytridiales</taxon>
        <taxon>Chytriomycetaceae</taxon>
        <taxon>Rhizoclosmatium</taxon>
    </lineage>
</organism>